<feature type="region of interest" description="Disordered" evidence="7">
    <location>
        <begin position="180"/>
        <end position="199"/>
    </location>
</feature>
<comment type="subcellular location">
    <subcellularLocation>
        <location evidence="1">Nucleus</location>
    </subcellularLocation>
</comment>
<feature type="region of interest" description="Disordered" evidence="7">
    <location>
        <begin position="322"/>
        <end position="358"/>
    </location>
</feature>
<accession>A0A8T1YFR6</accession>
<dbReference type="OrthoDB" id="515493at2759"/>
<feature type="compositionally biased region" description="Basic and acidic residues" evidence="7">
    <location>
        <begin position="284"/>
        <end position="296"/>
    </location>
</feature>
<sequence length="358" mass="39465">MDQAKEPKNCSESDFADDSSASSSSSGHNLRAEMVVEVKKEAVCSRKAEREKLRRDKLKEQFLELGKALDPNRPNSDKVSVLTDTIQMLKDVMNQVDRLKAEYATLSQESRELIQEKSELREEKATLKSDIEILNAQYQHRIRTMVPWIPHYSYPIPVVAITQGQSSFIPYSASVNPLTEQQTSVQQHSSSSGASNKQDFKIKPLDLDLMMNSNHSGQGNDHKDDVGLELELKIHASSLAQQDVSGKEKKGSLTTTASSSNSYSSSQAVQDSSPETELEATTDGETRGVEDEKNSLLDDENNSLKLLDDDVGLELELKIHASSLAQQDVSEKEKKGSLTTTASSSNSYSSSQLSSCSR</sequence>
<comment type="caution">
    <text evidence="9">The sequence shown here is derived from an EMBL/GenBank/DDBJ whole genome shotgun (WGS) entry which is preliminary data.</text>
</comment>
<feature type="region of interest" description="Disordered" evidence="7">
    <location>
        <begin position="1"/>
        <end position="32"/>
    </location>
</feature>
<dbReference type="Pfam" id="PF23177">
    <property type="entry name" value="bHLH_IRO3"/>
    <property type="match status" value="1"/>
</dbReference>
<feature type="domain" description="BHLH" evidence="8">
    <location>
        <begin position="42"/>
        <end position="92"/>
    </location>
</feature>
<evidence type="ECO:0000256" key="2">
    <source>
        <dbReference type="ARBA" id="ARBA00023015"/>
    </source>
</evidence>
<dbReference type="AlphaFoldDB" id="A0A8T1YFR6"/>
<feature type="compositionally biased region" description="Basic and acidic residues" evidence="7">
    <location>
        <begin position="1"/>
        <end position="11"/>
    </location>
</feature>
<keyword evidence="6" id="KW-0175">Coiled coil</keyword>
<evidence type="ECO:0000256" key="1">
    <source>
        <dbReference type="ARBA" id="ARBA00004123"/>
    </source>
</evidence>
<organism evidence="9 10">
    <name type="scientific">Arabidopsis suecica</name>
    <name type="common">Swedish thale-cress</name>
    <name type="synonym">Cardaminopsis suecica</name>
    <dbReference type="NCBI Taxonomy" id="45249"/>
    <lineage>
        <taxon>Eukaryota</taxon>
        <taxon>Viridiplantae</taxon>
        <taxon>Streptophyta</taxon>
        <taxon>Embryophyta</taxon>
        <taxon>Tracheophyta</taxon>
        <taxon>Spermatophyta</taxon>
        <taxon>Magnoliopsida</taxon>
        <taxon>eudicotyledons</taxon>
        <taxon>Gunneridae</taxon>
        <taxon>Pentapetalae</taxon>
        <taxon>rosids</taxon>
        <taxon>malvids</taxon>
        <taxon>Brassicales</taxon>
        <taxon>Brassicaceae</taxon>
        <taxon>Camelineae</taxon>
        <taxon>Arabidopsis</taxon>
    </lineage>
</organism>
<dbReference type="GO" id="GO:0003700">
    <property type="term" value="F:DNA-binding transcription factor activity"/>
    <property type="evidence" value="ECO:0007669"/>
    <property type="project" value="InterPro"/>
</dbReference>
<feature type="compositionally biased region" description="Low complexity" evidence="7">
    <location>
        <begin position="181"/>
        <end position="197"/>
    </location>
</feature>
<evidence type="ECO:0000313" key="10">
    <source>
        <dbReference type="Proteomes" id="UP000694251"/>
    </source>
</evidence>
<dbReference type="Proteomes" id="UP000694251">
    <property type="component" value="Chromosome 12"/>
</dbReference>
<dbReference type="EMBL" id="JAEFBJ010000012">
    <property type="protein sequence ID" value="KAG7544888.1"/>
    <property type="molecule type" value="Genomic_DNA"/>
</dbReference>
<feature type="compositionally biased region" description="Low complexity" evidence="7">
    <location>
        <begin position="337"/>
        <end position="358"/>
    </location>
</feature>
<dbReference type="GO" id="GO:0046983">
    <property type="term" value="F:protein dimerization activity"/>
    <property type="evidence" value="ECO:0007669"/>
    <property type="project" value="InterPro"/>
</dbReference>
<feature type="coiled-coil region" evidence="6">
    <location>
        <begin position="82"/>
        <end position="137"/>
    </location>
</feature>
<protein>
    <submittedName>
        <fullName evidence="9">Myc-type basic helix-loop-helix (BHLH) domain</fullName>
    </submittedName>
</protein>
<dbReference type="GO" id="GO:0006879">
    <property type="term" value="P:intracellular iron ion homeostasis"/>
    <property type="evidence" value="ECO:0007669"/>
    <property type="project" value="InterPro"/>
</dbReference>
<feature type="region of interest" description="Disordered" evidence="7">
    <location>
        <begin position="239"/>
        <end position="303"/>
    </location>
</feature>
<gene>
    <name evidence="9" type="ORF">ISN44_As12g004340</name>
</gene>
<keyword evidence="5" id="KW-0539">Nucleus</keyword>
<dbReference type="PANTHER" id="PTHR47001">
    <property type="entry name" value="TRANSCRIPTION FACTOR BHLH121"/>
    <property type="match status" value="1"/>
</dbReference>
<evidence type="ECO:0000256" key="5">
    <source>
        <dbReference type="ARBA" id="ARBA00023242"/>
    </source>
</evidence>
<evidence type="ECO:0000256" key="4">
    <source>
        <dbReference type="ARBA" id="ARBA00023163"/>
    </source>
</evidence>
<keyword evidence="3" id="KW-0238">DNA-binding</keyword>
<evidence type="ECO:0000259" key="8">
    <source>
        <dbReference type="PROSITE" id="PS50888"/>
    </source>
</evidence>
<evidence type="ECO:0000256" key="6">
    <source>
        <dbReference type="SAM" id="Coils"/>
    </source>
</evidence>
<name>A0A8T1YFR6_ARASU</name>
<dbReference type="SMART" id="SM00353">
    <property type="entry name" value="HLH"/>
    <property type="match status" value="1"/>
</dbReference>
<evidence type="ECO:0000313" key="9">
    <source>
        <dbReference type="EMBL" id="KAG7544888.1"/>
    </source>
</evidence>
<dbReference type="CDD" id="cd11446">
    <property type="entry name" value="bHLH_AtILR3_like"/>
    <property type="match status" value="1"/>
</dbReference>
<proteinExistence type="predicted"/>
<keyword evidence="10" id="KW-1185">Reference proteome</keyword>
<evidence type="ECO:0000256" key="3">
    <source>
        <dbReference type="ARBA" id="ARBA00023125"/>
    </source>
</evidence>
<keyword evidence="2" id="KW-0805">Transcription regulation</keyword>
<feature type="compositionally biased region" description="Low complexity" evidence="7">
    <location>
        <begin position="252"/>
        <end position="273"/>
    </location>
</feature>
<dbReference type="GO" id="GO:0005634">
    <property type="term" value="C:nucleus"/>
    <property type="evidence" value="ECO:0007669"/>
    <property type="project" value="UniProtKB-SubCell"/>
</dbReference>
<dbReference type="InterPro" id="IPR011598">
    <property type="entry name" value="bHLH_dom"/>
</dbReference>
<dbReference type="PANTHER" id="PTHR47001:SF1">
    <property type="entry name" value="TRANSCRIPTION FACTOR BHLH11"/>
    <property type="match status" value="1"/>
</dbReference>
<dbReference type="PROSITE" id="PS50888">
    <property type="entry name" value="BHLH"/>
    <property type="match status" value="1"/>
</dbReference>
<dbReference type="InterPro" id="IPR057075">
    <property type="entry name" value="bHLH_IRO3"/>
</dbReference>
<dbReference type="GO" id="GO:0003677">
    <property type="term" value="F:DNA binding"/>
    <property type="evidence" value="ECO:0007669"/>
    <property type="project" value="UniProtKB-KW"/>
</dbReference>
<keyword evidence="4" id="KW-0804">Transcription</keyword>
<reference evidence="9 10" key="1">
    <citation type="submission" date="2020-12" db="EMBL/GenBank/DDBJ databases">
        <title>Concerted genomic and epigenomic changes stabilize Arabidopsis allopolyploids.</title>
        <authorList>
            <person name="Chen Z."/>
        </authorList>
    </citation>
    <scope>NUCLEOTIDE SEQUENCE [LARGE SCALE GENOMIC DNA]</scope>
    <source>
        <strain evidence="9">As9502</strain>
        <tissue evidence="9">Leaf</tissue>
    </source>
</reference>
<dbReference type="InterPro" id="IPR044579">
    <property type="entry name" value="bHLH11/121"/>
</dbReference>
<evidence type="ECO:0000256" key="7">
    <source>
        <dbReference type="SAM" id="MobiDB-lite"/>
    </source>
</evidence>